<proteinExistence type="predicted"/>
<name>A0AAF0QVI2_SOLVR</name>
<evidence type="ECO:0000313" key="3">
    <source>
        <dbReference type="Proteomes" id="UP001234989"/>
    </source>
</evidence>
<dbReference type="GO" id="GO:0005634">
    <property type="term" value="C:nucleus"/>
    <property type="evidence" value="ECO:0007669"/>
    <property type="project" value="TreeGrafter"/>
</dbReference>
<dbReference type="InterPro" id="IPR007592">
    <property type="entry name" value="GEBP"/>
</dbReference>
<feature type="region of interest" description="Disordered" evidence="1">
    <location>
        <begin position="1"/>
        <end position="21"/>
    </location>
</feature>
<dbReference type="GO" id="GO:0006355">
    <property type="term" value="P:regulation of DNA-templated transcription"/>
    <property type="evidence" value="ECO:0007669"/>
    <property type="project" value="InterPro"/>
</dbReference>
<dbReference type="PANTHER" id="PTHR31662:SF76">
    <property type="match status" value="1"/>
</dbReference>
<evidence type="ECO:0000256" key="1">
    <source>
        <dbReference type="SAM" id="MobiDB-lite"/>
    </source>
</evidence>
<feature type="compositionally biased region" description="Basic and acidic residues" evidence="1">
    <location>
        <begin position="7"/>
        <end position="18"/>
    </location>
</feature>
<keyword evidence="3" id="KW-1185">Reference proteome</keyword>
<dbReference type="EMBL" id="CP133616">
    <property type="protein sequence ID" value="WMV29402.1"/>
    <property type="molecule type" value="Genomic_DNA"/>
</dbReference>
<gene>
    <name evidence="2" type="ORF">MTR67_022787</name>
</gene>
<protein>
    <submittedName>
        <fullName evidence="2">Uncharacterized protein</fullName>
    </submittedName>
</protein>
<accession>A0AAF0QVI2</accession>
<dbReference type="AlphaFoldDB" id="A0AAF0QVI2"/>
<organism evidence="2 3">
    <name type="scientific">Solanum verrucosum</name>
    <dbReference type="NCBI Taxonomy" id="315347"/>
    <lineage>
        <taxon>Eukaryota</taxon>
        <taxon>Viridiplantae</taxon>
        <taxon>Streptophyta</taxon>
        <taxon>Embryophyta</taxon>
        <taxon>Tracheophyta</taxon>
        <taxon>Spermatophyta</taxon>
        <taxon>Magnoliopsida</taxon>
        <taxon>eudicotyledons</taxon>
        <taxon>Gunneridae</taxon>
        <taxon>Pentapetalae</taxon>
        <taxon>asterids</taxon>
        <taxon>lamiids</taxon>
        <taxon>Solanales</taxon>
        <taxon>Solanaceae</taxon>
        <taxon>Solanoideae</taxon>
        <taxon>Solaneae</taxon>
        <taxon>Solanum</taxon>
    </lineage>
</organism>
<dbReference type="Proteomes" id="UP001234989">
    <property type="component" value="Chromosome 5"/>
</dbReference>
<dbReference type="PANTHER" id="PTHR31662">
    <property type="entry name" value="BNAANNG10740D PROTEIN-RELATED"/>
    <property type="match status" value="1"/>
</dbReference>
<sequence length="169" mass="19961">MPFDQFVQEKAHEKSVDRKGKRPMSELYELKPIVPMFSNLEKGGTSENELKEEDEYDYDQDLAILKSMYHYYFNNGSANPYSISKEMINYINDLIPNLKFHRQTLTTKILLLQHNFSIVWEMVGGYYPEIIHPVYREIFNLCVGLWADFGDYYTFDSPDVNKEHDAVDH</sequence>
<reference evidence="2" key="1">
    <citation type="submission" date="2023-08" db="EMBL/GenBank/DDBJ databases">
        <title>A de novo genome assembly of Solanum verrucosum Schlechtendal, a Mexican diploid species geographically isolated from the other diploid A-genome species in potato relatives.</title>
        <authorList>
            <person name="Hosaka K."/>
        </authorList>
    </citation>
    <scope>NUCLEOTIDE SEQUENCE</scope>
    <source>
        <tissue evidence="2">Young leaves</tissue>
    </source>
</reference>
<evidence type="ECO:0000313" key="2">
    <source>
        <dbReference type="EMBL" id="WMV29402.1"/>
    </source>
</evidence>